<evidence type="ECO:0000313" key="2">
    <source>
        <dbReference type="Proteomes" id="UP000039865"/>
    </source>
</evidence>
<dbReference type="Proteomes" id="UP000039865">
    <property type="component" value="Unassembled WGS sequence"/>
</dbReference>
<dbReference type="AlphaFoldDB" id="A0A077ZZM2"/>
<name>A0A077ZZM2_STYLE</name>
<keyword evidence="2" id="KW-1185">Reference proteome</keyword>
<dbReference type="InParanoid" id="A0A077ZZM2"/>
<proteinExistence type="predicted"/>
<reference evidence="1 2" key="1">
    <citation type="submission" date="2014-06" db="EMBL/GenBank/DDBJ databases">
        <authorList>
            <person name="Swart Estienne"/>
        </authorList>
    </citation>
    <scope>NUCLEOTIDE SEQUENCE [LARGE SCALE GENOMIC DNA]</scope>
    <source>
        <strain evidence="1 2">130c</strain>
    </source>
</reference>
<gene>
    <name evidence="1" type="primary">Contig8129.g8668</name>
    <name evidence="1" type="ORF">STYLEM_4043</name>
</gene>
<organism evidence="1 2">
    <name type="scientific">Stylonychia lemnae</name>
    <name type="common">Ciliate</name>
    <dbReference type="NCBI Taxonomy" id="5949"/>
    <lineage>
        <taxon>Eukaryota</taxon>
        <taxon>Sar</taxon>
        <taxon>Alveolata</taxon>
        <taxon>Ciliophora</taxon>
        <taxon>Intramacronucleata</taxon>
        <taxon>Spirotrichea</taxon>
        <taxon>Stichotrichia</taxon>
        <taxon>Sporadotrichida</taxon>
        <taxon>Oxytrichidae</taxon>
        <taxon>Stylonychinae</taxon>
        <taxon>Stylonychia</taxon>
    </lineage>
</organism>
<sequence length="96" mass="11267">MEQNEIYQNSQDSPIRQNDLYFRTSDDETDVDIKDEIYDLNLQLLSDRSFVYIPPDEQALDDCSSQSEDGIDEELMSCNDLHYKANQSQQHNIRTD</sequence>
<accession>A0A077ZZM2</accession>
<protein>
    <submittedName>
        <fullName evidence="1">Uncharacterized protein</fullName>
    </submittedName>
</protein>
<evidence type="ECO:0000313" key="1">
    <source>
        <dbReference type="EMBL" id="CDW75057.1"/>
    </source>
</evidence>
<dbReference type="EMBL" id="CCKQ01003918">
    <property type="protein sequence ID" value="CDW75057.1"/>
    <property type="molecule type" value="Genomic_DNA"/>
</dbReference>